<reference evidence="2 3" key="1">
    <citation type="submission" date="2019-11" db="EMBL/GenBank/DDBJ databases">
        <authorList>
            <person name="Cao P."/>
        </authorList>
    </citation>
    <scope>NUCLEOTIDE SEQUENCE [LARGE SCALE GENOMIC DNA]</scope>
    <source>
        <strain evidence="2 3">NEAU-AAG5</strain>
    </source>
</reference>
<keyword evidence="3" id="KW-1185">Reference proteome</keyword>
<protein>
    <submittedName>
        <fullName evidence="2">Uncharacterized protein</fullName>
    </submittedName>
</protein>
<sequence>MRDTAEQAPAGAEADPPPAPPPEHHNPAPAEDIERTPQPAEDAPRPAQVVAGPSAAMAAEVATAVPAALFHAGGWIGLAAGAAAVVGTGAAGVAGRRRVGTSGRAWTRTRTWSTGGRSSAAKMRMPGTGSTRASGSRTPQSFGRSPAKGGATGGRAAGMRAGGVAGRARAGRLGSAARRATASPAVSGPARAARRATAATGRAARSGSRSTRRGMDHATTAAIRNARAARAAHRAVAGGGTGRDAARAARASLKDSHAHPTRIRWRRLAGAGLWSAAAWTYGRSYTASRTLARRAMARLRGQDPADTDAERDQPRIETKVNRPTDPAANTSRGEDMTRRESGGGVPSFVATAQEHAESLARYEPPPGAGGMVQMYHDIEMLPDALAWIAQGFERMATRCRKELPLHPAISELVVELAKTQTRMASVAAEIKPAITKLHEEDLKRHEAPRPSEERWNV</sequence>
<accession>A0A7K1LAH7</accession>
<name>A0A7K1LAH7_9ACTN</name>
<dbReference type="Proteomes" id="UP000432015">
    <property type="component" value="Unassembled WGS sequence"/>
</dbReference>
<evidence type="ECO:0000313" key="2">
    <source>
        <dbReference type="EMBL" id="MUN41441.1"/>
    </source>
</evidence>
<feature type="compositionally biased region" description="Low complexity" evidence="1">
    <location>
        <begin position="101"/>
        <end position="120"/>
    </location>
</feature>
<organism evidence="2 3">
    <name type="scientific">Actinomadura litoris</name>
    <dbReference type="NCBI Taxonomy" id="2678616"/>
    <lineage>
        <taxon>Bacteria</taxon>
        <taxon>Bacillati</taxon>
        <taxon>Actinomycetota</taxon>
        <taxon>Actinomycetes</taxon>
        <taxon>Streptosporangiales</taxon>
        <taxon>Thermomonosporaceae</taxon>
        <taxon>Actinomadura</taxon>
    </lineage>
</organism>
<feature type="compositionally biased region" description="Low complexity" evidence="1">
    <location>
        <begin position="1"/>
        <end position="14"/>
    </location>
</feature>
<feature type="compositionally biased region" description="Polar residues" evidence="1">
    <location>
        <begin position="128"/>
        <end position="143"/>
    </location>
</feature>
<feature type="compositionally biased region" description="Low complexity" evidence="1">
    <location>
        <begin position="166"/>
        <end position="182"/>
    </location>
</feature>
<dbReference type="RefSeq" id="WP_156220612.1">
    <property type="nucleotide sequence ID" value="NZ_WOFH01000014.1"/>
</dbReference>
<gene>
    <name evidence="2" type="ORF">GNZ18_33340</name>
</gene>
<comment type="caution">
    <text evidence="2">The sequence shown here is derived from an EMBL/GenBank/DDBJ whole genome shotgun (WGS) entry which is preliminary data.</text>
</comment>
<proteinExistence type="predicted"/>
<evidence type="ECO:0000313" key="3">
    <source>
        <dbReference type="Proteomes" id="UP000432015"/>
    </source>
</evidence>
<feature type="region of interest" description="Disordered" evidence="1">
    <location>
        <begin position="1"/>
        <end position="51"/>
    </location>
</feature>
<feature type="compositionally biased region" description="Basic and acidic residues" evidence="1">
    <location>
        <begin position="300"/>
        <end position="322"/>
    </location>
</feature>
<dbReference type="EMBL" id="WOFH01000014">
    <property type="protein sequence ID" value="MUN41441.1"/>
    <property type="molecule type" value="Genomic_DNA"/>
</dbReference>
<evidence type="ECO:0000256" key="1">
    <source>
        <dbReference type="SAM" id="MobiDB-lite"/>
    </source>
</evidence>
<feature type="region of interest" description="Disordered" evidence="1">
    <location>
        <begin position="298"/>
        <end position="346"/>
    </location>
</feature>
<feature type="compositionally biased region" description="Basic and acidic residues" evidence="1">
    <location>
        <begin position="332"/>
        <end position="341"/>
    </location>
</feature>
<feature type="compositionally biased region" description="Low complexity" evidence="1">
    <location>
        <begin position="195"/>
        <end position="209"/>
    </location>
</feature>
<feature type="compositionally biased region" description="Gly residues" evidence="1">
    <location>
        <begin position="150"/>
        <end position="165"/>
    </location>
</feature>
<dbReference type="AlphaFoldDB" id="A0A7K1LAH7"/>
<feature type="region of interest" description="Disordered" evidence="1">
    <location>
        <begin position="101"/>
        <end position="216"/>
    </location>
</feature>